<feature type="domain" description="Metalloprotease TldD/E C-terminal" evidence="3">
    <location>
        <begin position="86"/>
        <end position="310"/>
    </location>
</feature>
<protein>
    <submittedName>
        <fullName evidence="4">Metallopeptidase TldD-related protein</fullName>
    </submittedName>
</protein>
<name>A0ABZ1J2Z0_9ACTN</name>
<gene>
    <name evidence="4" type="ORF">OHU27_25990</name>
</gene>
<dbReference type="Pfam" id="PF19289">
    <property type="entry name" value="PmbA_TldD_3rd"/>
    <property type="match status" value="1"/>
</dbReference>
<evidence type="ECO:0000313" key="4">
    <source>
        <dbReference type="EMBL" id="WTO85694.1"/>
    </source>
</evidence>
<dbReference type="Proteomes" id="UP001622690">
    <property type="component" value="Chromosome"/>
</dbReference>
<comment type="similarity">
    <text evidence="1">Belongs to the peptidase U62 family.</text>
</comment>
<dbReference type="EMBL" id="CP108125">
    <property type="protein sequence ID" value="WTO85694.1"/>
    <property type="molecule type" value="Genomic_DNA"/>
</dbReference>
<reference evidence="4 5" key="1">
    <citation type="submission" date="2022-10" db="EMBL/GenBank/DDBJ databases">
        <title>The complete genomes of actinobacterial strains from the NBC collection.</title>
        <authorList>
            <person name="Joergensen T.S."/>
            <person name="Alvarez Arevalo M."/>
            <person name="Sterndorff E.B."/>
            <person name="Faurdal D."/>
            <person name="Vuksanovic O."/>
            <person name="Mourched A.-S."/>
            <person name="Charusanti P."/>
            <person name="Shaw S."/>
            <person name="Blin K."/>
            <person name="Weber T."/>
        </authorList>
    </citation>
    <scope>NUCLEOTIDE SEQUENCE [LARGE SCALE GENOMIC DNA]</scope>
    <source>
        <strain evidence="4 5">NBC_00206</strain>
    </source>
</reference>
<feature type="region of interest" description="Disordered" evidence="2">
    <location>
        <begin position="172"/>
        <end position="194"/>
    </location>
</feature>
<evidence type="ECO:0000256" key="2">
    <source>
        <dbReference type="SAM" id="MobiDB-lite"/>
    </source>
</evidence>
<evidence type="ECO:0000313" key="5">
    <source>
        <dbReference type="Proteomes" id="UP001622690"/>
    </source>
</evidence>
<dbReference type="RefSeq" id="WP_181890211.1">
    <property type="nucleotide sequence ID" value="NZ_CP108125.1"/>
</dbReference>
<organism evidence="4 5">
    <name type="scientific">Streptomyces nigra</name>
    <dbReference type="NCBI Taxonomy" id="1827580"/>
    <lineage>
        <taxon>Bacteria</taxon>
        <taxon>Bacillati</taxon>
        <taxon>Actinomycetota</taxon>
        <taxon>Actinomycetes</taxon>
        <taxon>Kitasatosporales</taxon>
        <taxon>Streptomycetaceae</taxon>
        <taxon>Streptomyces</taxon>
    </lineage>
</organism>
<sequence length="319" mass="34391">MTTRSLTAELAALCERLPGMDVTVEADATGWAVLVTHEGGGLVQWGARAPDPSGLRTALLSEGLDSLRTDLDAVRAARPLPARTAVPVVMTPLMAAIAVHECVGHTSEADNHADYGHRLGIGLGDRWTRVPLTVTDDPTRPGHCGSYVRDDEGTAAAPVRLVEDGRWTGLLTSRSHPGRSGSNGHGRRAPTAREALPRMGVLSVAPGEHRAEDLIGRVTDGFLLGAPREGGSVREYVLLKPAWARRIRHGRITDEVYGDLVLRGHKVQLMRRLRGVGDHAVPHDPYHRCDKKGQQVSVSLEAPYLLFDDLLLYPDGGTP</sequence>
<dbReference type="SUPFAM" id="SSF111283">
    <property type="entry name" value="Putative modulator of DNA gyrase, PmbA/TldD"/>
    <property type="match status" value="1"/>
</dbReference>
<proteinExistence type="inferred from homology"/>
<evidence type="ECO:0000259" key="3">
    <source>
        <dbReference type="Pfam" id="PF19289"/>
    </source>
</evidence>
<dbReference type="InterPro" id="IPR045569">
    <property type="entry name" value="Metalloprtase-TldD/E_C"/>
</dbReference>
<dbReference type="PANTHER" id="PTHR30624:SF0">
    <property type="entry name" value="METALLOPROTEASE SLR0863"/>
    <property type="match status" value="1"/>
</dbReference>
<dbReference type="PANTHER" id="PTHR30624">
    <property type="entry name" value="UNCHARACTERIZED PROTEIN TLDD AND PMBA"/>
    <property type="match status" value="1"/>
</dbReference>
<dbReference type="InterPro" id="IPR051463">
    <property type="entry name" value="Peptidase_U62_metallo"/>
</dbReference>
<dbReference type="InterPro" id="IPR036059">
    <property type="entry name" value="TldD/PmbA_sf"/>
</dbReference>
<evidence type="ECO:0000256" key="1">
    <source>
        <dbReference type="ARBA" id="ARBA00005836"/>
    </source>
</evidence>
<accession>A0ABZ1J2Z0</accession>
<keyword evidence="5" id="KW-1185">Reference proteome</keyword>